<reference evidence="5" key="1">
    <citation type="journal article" date="2019" name="Int. J. Syst. Evol. Microbiol.">
        <title>The Global Catalogue of Microorganisms (GCM) 10K type strain sequencing project: providing services to taxonomists for standard genome sequencing and annotation.</title>
        <authorList>
            <consortium name="The Broad Institute Genomics Platform"/>
            <consortium name="The Broad Institute Genome Sequencing Center for Infectious Disease"/>
            <person name="Wu L."/>
            <person name="Ma J."/>
        </authorList>
    </citation>
    <scope>NUCLEOTIDE SEQUENCE [LARGE SCALE GENOMIC DNA]</scope>
    <source>
        <strain evidence="5">JCM 18459</strain>
    </source>
</reference>
<evidence type="ECO:0000313" key="4">
    <source>
        <dbReference type="EMBL" id="GAA5142784.1"/>
    </source>
</evidence>
<dbReference type="InterPro" id="IPR010499">
    <property type="entry name" value="AraC_E-bd"/>
</dbReference>
<dbReference type="CDD" id="cd01107">
    <property type="entry name" value="HTH_BmrR"/>
    <property type="match status" value="1"/>
</dbReference>
<dbReference type="SMART" id="SM00422">
    <property type="entry name" value="HTH_MERR"/>
    <property type="match status" value="1"/>
</dbReference>
<dbReference type="SUPFAM" id="SSF55136">
    <property type="entry name" value="Probable bacterial effector-binding domain"/>
    <property type="match status" value="1"/>
</dbReference>
<dbReference type="EMBL" id="BAABKG010000001">
    <property type="protein sequence ID" value="GAA5142784.1"/>
    <property type="molecule type" value="Genomic_DNA"/>
</dbReference>
<feature type="coiled-coil region" evidence="2">
    <location>
        <begin position="86"/>
        <end position="113"/>
    </location>
</feature>
<comment type="caution">
    <text evidence="4">The sequence shown here is derived from an EMBL/GenBank/DDBJ whole genome shotgun (WGS) entry which is preliminary data.</text>
</comment>
<dbReference type="SUPFAM" id="SSF46955">
    <property type="entry name" value="Putative DNA-binding domain"/>
    <property type="match status" value="1"/>
</dbReference>
<evidence type="ECO:0000256" key="1">
    <source>
        <dbReference type="ARBA" id="ARBA00023125"/>
    </source>
</evidence>
<accession>A0ABP9P903</accession>
<keyword evidence="5" id="KW-1185">Reference proteome</keyword>
<evidence type="ECO:0000313" key="5">
    <source>
        <dbReference type="Proteomes" id="UP001500221"/>
    </source>
</evidence>
<dbReference type="Gene3D" id="1.10.1660.10">
    <property type="match status" value="1"/>
</dbReference>
<dbReference type="PROSITE" id="PS50937">
    <property type="entry name" value="HTH_MERR_2"/>
    <property type="match status" value="1"/>
</dbReference>
<dbReference type="InterPro" id="IPR000551">
    <property type="entry name" value="MerR-type_HTH_dom"/>
</dbReference>
<dbReference type="Pfam" id="PF06445">
    <property type="entry name" value="GyrI-like"/>
    <property type="match status" value="1"/>
</dbReference>
<dbReference type="InterPro" id="IPR009061">
    <property type="entry name" value="DNA-bd_dom_put_sf"/>
</dbReference>
<keyword evidence="1" id="KW-0238">DNA-binding</keyword>
<organism evidence="4 5">
    <name type="scientific">Nocardioides marinquilinus</name>
    <dbReference type="NCBI Taxonomy" id="1210400"/>
    <lineage>
        <taxon>Bacteria</taxon>
        <taxon>Bacillati</taxon>
        <taxon>Actinomycetota</taxon>
        <taxon>Actinomycetes</taxon>
        <taxon>Propionibacteriales</taxon>
        <taxon>Nocardioidaceae</taxon>
        <taxon>Nocardioides</taxon>
    </lineage>
</organism>
<dbReference type="PANTHER" id="PTHR30204:SF97">
    <property type="entry name" value="MERR FAMILY REGULATORY PROTEIN"/>
    <property type="match status" value="1"/>
</dbReference>
<dbReference type="Gene3D" id="3.20.80.10">
    <property type="entry name" value="Regulatory factor, effector binding domain"/>
    <property type="match status" value="1"/>
</dbReference>
<dbReference type="Proteomes" id="UP001500221">
    <property type="component" value="Unassembled WGS sequence"/>
</dbReference>
<dbReference type="InterPro" id="IPR047057">
    <property type="entry name" value="MerR_fam"/>
</dbReference>
<protein>
    <submittedName>
        <fullName evidence="4">MerR family transcriptional regulator</fullName>
    </submittedName>
</protein>
<feature type="domain" description="HTH merR-type" evidence="3">
    <location>
        <begin position="1"/>
        <end position="71"/>
    </location>
</feature>
<evidence type="ECO:0000256" key="2">
    <source>
        <dbReference type="SAM" id="Coils"/>
    </source>
</evidence>
<dbReference type="InterPro" id="IPR029442">
    <property type="entry name" value="GyrI-like"/>
</dbReference>
<dbReference type="SMART" id="SM00871">
    <property type="entry name" value="AraC_E_bind"/>
    <property type="match status" value="1"/>
</dbReference>
<dbReference type="PANTHER" id="PTHR30204">
    <property type="entry name" value="REDOX-CYCLING DRUG-SENSING TRANSCRIPTIONAL ACTIVATOR SOXR"/>
    <property type="match status" value="1"/>
</dbReference>
<dbReference type="RefSeq" id="WP_345454539.1">
    <property type="nucleotide sequence ID" value="NZ_BAABKG010000001.1"/>
</dbReference>
<gene>
    <name evidence="4" type="ORF">GCM10023340_06840</name>
</gene>
<dbReference type="InterPro" id="IPR011256">
    <property type="entry name" value="Reg_factor_effector_dom_sf"/>
</dbReference>
<sequence length="265" mass="28504">MMTIGEFARYGGVSVRMLRHYDALGLLVPASVDATTGYRSYSAAQFPRLNRLVALKDLGFTLDQVGRVLDGGLSGDELRGMLRLRHEELEAQVDDDRRRLAAVARRLRAIEQEGRMSELEYVEKEVGALRLASLSERVTAMEQIGGMVGALFQRLGAELGGAGVPMSGPPGAVYDPGPDGVTVTVGWPTTRAELPGDLAVLDLPATPAITTVHRGAIEGIGETWQSLETEVESRGLQPGGPGREVYLESDPGGEGWVVELQQPLR</sequence>
<evidence type="ECO:0000259" key="3">
    <source>
        <dbReference type="PROSITE" id="PS50937"/>
    </source>
</evidence>
<proteinExistence type="predicted"/>
<dbReference type="Pfam" id="PF13411">
    <property type="entry name" value="MerR_1"/>
    <property type="match status" value="1"/>
</dbReference>
<name>A0ABP9P903_9ACTN</name>
<keyword evidence="2" id="KW-0175">Coiled coil</keyword>